<protein>
    <submittedName>
        <fullName evidence="5">EGF-like domain-containing protein</fullName>
    </submittedName>
</protein>
<evidence type="ECO:0000256" key="2">
    <source>
        <dbReference type="SAM" id="Phobius"/>
    </source>
</evidence>
<dbReference type="Proteomes" id="UP000095281">
    <property type="component" value="Unplaced"/>
</dbReference>
<keyword evidence="1" id="KW-1015">Disulfide bond</keyword>
<keyword evidence="1" id="KW-0245">EGF-like domain</keyword>
<dbReference type="AlphaFoldDB" id="A0A1I8BPK2"/>
<proteinExistence type="predicted"/>
<dbReference type="PROSITE" id="PS50026">
    <property type="entry name" value="EGF_3"/>
    <property type="match status" value="1"/>
</dbReference>
<dbReference type="PROSITE" id="PS00022">
    <property type="entry name" value="EGF_1"/>
    <property type="match status" value="1"/>
</dbReference>
<feature type="domain" description="EGF-like" evidence="3">
    <location>
        <begin position="112"/>
        <end position="146"/>
    </location>
</feature>
<evidence type="ECO:0000256" key="1">
    <source>
        <dbReference type="PROSITE-ProRule" id="PRU00076"/>
    </source>
</evidence>
<keyword evidence="2" id="KW-1133">Transmembrane helix</keyword>
<keyword evidence="4" id="KW-1185">Reference proteome</keyword>
<keyword evidence="2" id="KW-0472">Membrane</keyword>
<feature type="transmembrane region" description="Helical" evidence="2">
    <location>
        <begin position="153"/>
        <end position="174"/>
    </location>
</feature>
<evidence type="ECO:0000313" key="4">
    <source>
        <dbReference type="Proteomes" id="UP000095281"/>
    </source>
</evidence>
<dbReference type="WBParaSite" id="MhA1_Contig417.frz3.gene15">
    <property type="protein sequence ID" value="MhA1_Contig417.frz3.gene15"/>
    <property type="gene ID" value="MhA1_Contig417.frz3.gene15"/>
</dbReference>
<sequence length="211" mass="24007">MQLVNDKRLLSFLSIFILIVGLFYSNIAAQRHRYPHHQGGHFSRQKLQEIQKEELYTENSLSKIFCAHGAAVGGRCICDQGWAGTNCQREMHCATFERNPNGSCPICQSNFQGDKCEYIECQNGGEELLETQSCTCPMPYSGRFCDELHTRNVATLGPLGLLSVIPMICLYVLCERFARKRQVKRIEKTWNLQSTKSVNPANIELLLREKS</sequence>
<accession>A0A1I8BPK2</accession>
<feature type="transmembrane region" description="Helical" evidence="2">
    <location>
        <begin position="9"/>
        <end position="27"/>
    </location>
</feature>
<reference evidence="5" key="1">
    <citation type="submission" date="2016-11" db="UniProtKB">
        <authorList>
            <consortium name="WormBaseParasite"/>
        </authorList>
    </citation>
    <scope>IDENTIFICATION</scope>
</reference>
<organism evidence="4 5">
    <name type="scientific">Meloidogyne hapla</name>
    <name type="common">Root-knot nematode worm</name>
    <dbReference type="NCBI Taxonomy" id="6305"/>
    <lineage>
        <taxon>Eukaryota</taxon>
        <taxon>Metazoa</taxon>
        <taxon>Ecdysozoa</taxon>
        <taxon>Nematoda</taxon>
        <taxon>Chromadorea</taxon>
        <taxon>Rhabditida</taxon>
        <taxon>Tylenchina</taxon>
        <taxon>Tylenchomorpha</taxon>
        <taxon>Tylenchoidea</taxon>
        <taxon>Meloidogynidae</taxon>
        <taxon>Meloidogyninae</taxon>
        <taxon>Meloidogyne</taxon>
    </lineage>
</organism>
<dbReference type="PROSITE" id="PS01186">
    <property type="entry name" value="EGF_2"/>
    <property type="match status" value="1"/>
</dbReference>
<comment type="caution">
    <text evidence="1">Lacks conserved residue(s) required for the propagation of feature annotation.</text>
</comment>
<evidence type="ECO:0000313" key="5">
    <source>
        <dbReference type="WBParaSite" id="MhA1_Contig417.frz3.gene15"/>
    </source>
</evidence>
<keyword evidence="2" id="KW-0812">Transmembrane</keyword>
<name>A0A1I8BPK2_MELHA</name>
<dbReference type="InterPro" id="IPR000742">
    <property type="entry name" value="EGF"/>
</dbReference>
<evidence type="ECO:0000259" key="3">
    <source>
        <dbReference type="PROSITE" id="PS50026"/>
    </source>
</evidence>
<feature type="disulfide bond" evidence="1">
    <location>
        <begin position="136"/>
        <end position="145"/>
    </location>
</feature>